<comment type="caution">
    <text evidence="13">The sequence shown here is derived from an EMBL/GenBank/DDBJ whole genome shotgun (WGS) entry which is preliminary data.</text>
</comment>
<comment type="function">
    <text evidence="11">Electron carrier protein. The oxidized form of the cytochrome c heme group can accept an electron from the heme group of the cytochrome c1 subunit of cytochrome reductase. Cytochrome c then transfers this electron to the cytochrome oxidase complex, the final protein carrier in the mitochondrial electron-transport chain.</text>
</comment>
<dbReference type="Proteomes" id="UP000663853">
    <property type="component" value="Unassembled WGS sequence"/>
</dbReference>
<evidence type="ECO:0000256" key="5">
    <source>
        <dbReference type="ARBA" id="ARBA00022660"/>
    </source>
</evidence>
<reference evidence="13" key="1">
    <citation type="submission" date="2021-01" db="EMBL/GenBank/DDBJ databases">
        <authorList>
            <person name="Kaushik A."/>
        </authorList>
    </citation>
    <scope>NUCLEOTIDE SEQUENCE</scope>
    <source>
        <strain evidence="13">AG6-10EEA</strain>
    </source>
</reference>
<evidence type="ECO:0000256" key="4">
    <source>
        <dbReference type="ARBA" id="ARBA00022617"/>
    </source>
</evidence>
<keyword evidence="7 11" id="KW-0249">Electron transport</keyword>
<dbReference type="Gene3D" id="1.10.760.10">
    <property type="entry name" value="Cytochrome c-like domain"/>
    <property type="match status" value="1"/>
</dbReference>
<dbReference type="GO" id="GO:0005758">
    <property type="term" value="C:mitochondrial intermembrane space"/>
    <property type="evidence" value="ECO:0007669"/>
    <property type="project" value="UniProtKB-SubCell"/>
</dbReference>
<dbReference type="GO" id="GO:0046872">
    <property type="term" value="F:metal ion binding"/>
    <property type="evidence" value="ECO:0007669"/>
    <property type="project" value="UniProtKB-KW"/>
</dbReference>
<dbReference type="InterPro" id="IPR002327">
    <property type="entry name" value="Cyt_c_1A/1B"/>
</dbReference>
<keyword evidence="6 9" id="KW-0479">Metal-binding</keyword>
<keyword evidence="11" id="KW-0496">Mitochondrion</keyword>
<sequence length="148" mass="17084">MSDPSEVYIAADYRAGSTLFKDRCVECHAIKPWRTSTDPKASNLHDLFGRTRERHIVVGAQHINDTITWDEKSLFQFLGGPKAYIPGTKCRFRPVENEMDRNHLIRYLKEKPKKEPSLKERVFHNPNSDPKTGGYFTKAKDAFKGLFK</sequence>
<proteinExistence type="inferred from homology"/>
<keyword evidence="3 11" id="KW-0813">Transport</keyword>
<dbReference type="InterPro" id="IPR036909">
    <property type="entry name" value="Cyt_c-like_dom_sf"/>
</dbReference>
<dbReference type="SUPFAM" id="SSF46626">
    <property type="entry name" value="Cytochrome c"/>
    <property type="match status" value="1"/>
</dbReference>
<dbReference type="GO" id="GO:0009055">
    <property type="term" value="F:electron transfer activity"/>
    <property type="evidence" value="ECO:0007669"/>
    <property type="project" value="InterPro"/>
</dbReference>
<evidence type="ECO:0000256" key="8">
    <source>
        <dbReference type="ARBA" id="ARBA00023004"/>
    </source>
</evidence>
<gene>
    <name evidence="13" type="ORF">RDB_LOCUS88051</name>
</gene>
<dbReference type="GO" id="GO:0020037">
    <property type="term" value="F:heme binding"/>
    <property type="evidence" value="ECO:0007669"/>
    <property type="project" value="InterPro"/>
</dbReference>
<evidence type="ECO:0000256" key="9">
    <source>
        <dbReference type="PROSITE-ProRule" id="PRU00433"/>
    </source>
</evidence>
<dbReference type="AlphaFoldDB" id="A0A8H3CC11"/>
<evidence type="ECO:0000256" key="11">
    <source>
        <dbReference type="RuleBase" id="RU004427"/>
    </source>
</evidence>
<accession>A0A8H3CC11</accession>
<dbReference type="PANTHER" id="PTHR11961">
    <property type="entry name" value="CYTOCHROME C"/>
    <property type="match status" value="1"/>
</dbReference>
<keyword evidence="4 9" id="KW-0349">Heme</keyword>
<evidence type="ECO:0000313" key="14">
    <source>
        <dbReference type="Proteomes" id="UP000663853"/>
    </source>
</evidence>
<keyword evidence="8 9" id="KW-0408">Iron</keyword>
<evidence type="ECO:0000256" key="1">
    <source>
        <dbReference type="ARBA" id="ARBA00004569"/>
    </source>
</evidence>
<comment type="similarity">
    <text evidence="2 10">Belongs to the cytochrome c family.</text>
</comment>
<comment type="PTM">
    <text evidence="11">Binds 1 heme group per subunit.</text>
</comment>
<protein>
    <recommendedName>
        <fullName evidence="12">Cytochrome c domain-containing protein</fullName>
    </recommendedName>
</protein>
<dbReference type="PROSITE" id="PS51007">
    <property type="entry name" value="CYTC"/>
    <property type="match status" value="1"/>
</dbReference>
<keyword evidence="5 11" id="KW-0679">Respiratory chain</keyword>
<evidence type="ECO:0000256" key="6">
    <source>
        <dbReference type="ARBA" id="ARBA00022723"/>
    </source>
</evidence>
<evidence type="ECO:0000259" key="12">
    <source>
        <dbReference type="PROSITE" id="PS51007"/>
    </source>
</evidence>
<feature type="domain" description="Cytochrome c" evidence="12">
    <location>
        <begin position="11"/>
        <end position="112"/>
    </location>
</feature>
<dbReference type="InterPro" id="IPR009056">
    <property type="entry name" value="Cyt_c-like_dom"/>
</dbReference>
<comment type="subcellular location">
    <subcellularLocation>
        <location evidence="1">Mitochondrion intermembrane space</location>
    </subcellularLocation>
</comment>
<dbReference type="EMBL" id="CAJMXA010002427">
    <property type="protein sequence ID" value="CAE6480622.1"/>
    <property type="molecule type" value="Genomic_DNA"/>
</dbReference>
<evidence type="ECO:0000256" key="7">
    <source>
        <dbReference type="ARBA" id="ARBA00022982"/>
    </source>
</evidence>
<name>A0A8H3CC11_9AGAM</name>
<evidence type="ECO:0000256" key="10">
    <source>
        <dbReference type="RuleBase" id="RU004426"/>
    </source>
</evidence>
<evidence type="ECO:0000256" key="2">
    <source>
        <dbReference type="ARBA" id="ARBA00006488"/>
    </source>
</evidence>
<organism evidence="13 14">
    <name type="scientific">Rhizoctonia solani</name>
    <dbReference type="NCBI Taxonomy" id="456999"/>
    <lineage>
        <taxon>Eukaryota</taxon>
        <taxon>Fungi</taxon>
        <taxon>Dikarya</taxon>
        <taxon>Basidiomycota</taxon>
        <taxon>Agaricomycotina</taxon>
        <taxon>Agaricomycetes</taxon>
        <taxon>Cantharellales</taxon>
        <taxon>Ceratobasidiaceae</taxon>
        <taxon>Rhizoctonia</taxon>
    </lineage>
</organism>
<evidence type="ECO:0000256" key="3">
    <source>
        <dbReference type="ARBA" id="ARBA00022448"/>
    </source>
</evidence>
<dbReference type="PRINTS" id="PR00604">
    <property type="entry name" value="CYTCHRMECIAB"/>
</dbReference>
<evidence type="ECO:0000313" key="13">
    <source>
        <dbReference type="EMBL" id="CAE6480622.1"/>
    </source>
</evidence>